<dbReference type="Proteomes" id="UP000027222">
    <property type="component" value="Unassembled WGS sequence"/>
</dbReference>
<gene>
    <name evidence="1" type="ORF">GALMADRAFT_817513</name>
</gene>
<name>A0A067TGJ0_GALM3</name>
<keyword evidence="2" id="KW-1185">Reference proteome</keyword>
<proteinExistence type="predicted"/>
<evidence type="ECO:0000313" key="1">
    <source>
        <dbReference type="EMBL" id="KDR82340.1"/>
    </source>
</evidence>
<sequence length="59" mass="6958">MESGTLVIASQSFYCYYQGHRNRTIGFLHEPLKDTQSKLSNASMFRENHYFVRKSFYAT</sequence>
<dbReference type="EMBL" id="KL142369">
    <property type="protein sequence ID" value="KDR82340.1"/>
    <property type="molecule type" value="Genomic_DNA"/>
</dbReference>
<organism evidence="1 2">
    <name type="scientific">Galerina marginata (strain CBS 339.88)</name>
    <dbReference type="NCBI Taxonomy" id="685588"/>
    <lineage>
        <taxon>Eukaryota</taxon>
        <taxon>Fungi</taxon>
        <taxon>Dikarya</taxon>
        <taxon>Basidiomycota</taxon>
        <taxon>Agaricomycotina</taxon>
        <taxon>Agaricomycetes</taxon>
        <taxon>Agaricomycetidae</taxon>
        <taxon>Agaricales</taxon>
        <taxon>Agaricineae</taxon>
        <taxon>Strophariaceae</taxon>
        <taxon>Galerina</taxon>
    </lineage>
</organism>
<evidence type="ECO:0000313" key="2">
    <source>
        <dbReference type="Proteomes" id="UP000027222"/>
    </source>
</evidence>
<accession>A0A067TGJ0</accession>
<reference evidence="2" key="1">
    <citation type="journal article" date="2014" name="Proc. Natl. Acad. Sci. U.S.A.">
        <title>Extensive sampling of basidiomycete genomes demonstrates inadequacy of the white-rot/brown-rot paradigm for wood decay fungi.</title>
        <authorList>
            <person name="Riley R."/>
            <person name="Salamov A.A."/>
            <person name="Brown D.W."/>
            <person name="Nagy L.G."/>
            <person name="Floudas D."/>
            <person name="Held B.W."/>
            <person name="Levasseur A."/>
            <person name="Lombard V."/>
            <person name="Morin E."/>
            <person name="Otillar R."/>
            <person name="Lindquist E.A."/>
            <person name="Sun H."/>
            <person name="LaButti K.M."/>
            <person name="Schmutz J."/>
            <person name="Jabbour D."/>
            <person name="Luo H."/>
            <person name="Baker S.E."/>
            <person name="Pisabarro A.G."/>
            <person name="Walton J.D."/>
            <person name="Blanchette R.A."/>
            <person name="Henrissat B."/>
            <person name="Martin F."/>
            <person name="Cullen D."/>
            <person name="Hibbett D.S."/>
            <person name="Grigoriev I.V."/>
        </authorList>
    </citation>
    <scope>NUCLEOTIDE SEQUENCE [LARGE SCALE GENOMIC DNA]</scope>
    <source>
        <strain evidence="2">CBS 339.88</strain>
    </source>
</reference>
<protein>
    <submittedName>
        <fullName evidence="1">Uncharacterized protein</fullName>
    </submittedName>
</protein>
<dbReference type="HOGENOM" id="CLU_2960930_0_0_1"/>
<dbReference type="AlphaFoldDB" id="A0A067TGJ0"/>